<reference evidence="1" key="2">
    <citation type="journal article" date="2015" name="Fish Shellfish Immunol.">
        <title>Early steps in the European eel (Anguilla anguilla)-Vibrio vulnificus interaction in the gills: Role of the RtxA13 toxin.</title>
        <authorList>
            <person name="Callol A."/>
            <person name="Pajuelo D."/>
            <person name="Ebbesson L."/>
            <person name="Teles M."/>
            <person name="MacKenzie S."/>
            <person name="Amaro C."/>
        </authorList>
    </citation>
    <scope>NUCLEOTIDE SEQUENCE</scope>
</reference>
<proteinExistence type="predicted"/>
<reference evidence="1" key="1">
    <citation type="submission" date="2014-11" db="EMBL/GenBank/DDBJ databases">
        <authorList>
            <person name="Amaro Gonzalez C."/>
        </authorList>
    </citation>
    <scope>NUCLEOTIDE SEQUENCE</scope>
</reference>
<sequence>MAAMPSEMVLLDSCAKFTLHLFSQMLLSKSDVQKCISWSLDNYKTQLQ</sequence>
<protein>
    <submittedName>
        <fullName evidence="1">Uncharacterized protein</fullName>
    </submittedName>
</protein>
<evidence type="ECO:0000313" key="1">
    <source>
        <dbReference type="EMBL" id="JAH57507.1"/>
    </source>
</evidence>
<name>A0A0E9TVL3_ANGAN</name>
<organism evidence="1">
    <name type="scientific">Anguilla anguilla</name>
    <name type="common">European freshwater eel</name>
    <name type="synonym">Muraena anguilla</name>
    <dbReference type="NCBI Taxonomy" id="7936"/>
    <lineage>
        <taxon>Eukaryota</taxon>
        <taxon>Metazoa</taxon>
        <taxon>Chordata</taxon>
        <taxon>Craniata</taxon>
        <taxon>Vertebrata</taxon>
        <taxon>Euteleostomi</taxon>
        <taxon>Actinopterygii</taxon>
        <taxon>Neopterygii</taxon>
        <taxon>Teleostei</taxon>
        <taxon>Anguilliformes</taxon>
        <taxon>Anguillidae</taxon>
        <taxon>Anguilla</taxon>
    </lineage>
</organism>
<accession>A0A0E9TVL3</accession>
<dbReference type="EMBL" id="GBXM01051070">
    <property type="protein sequence ID" value="JAH57507.1"/>
    <property type="molecule type" value="Transcribed_RNA"/>
</dbReference>
<dbReference type="AlphaFoldDB" id="A0A0E9TVL3"/>